<dbReference type="EMBL" id="CM000882">
    <property type="protein sequence ID" value="PNT66883.1"/>
    <property type="molecule type" value="Genomic_DNA"/>
</dbReference>
<dbReference type="Proteomes" id="UP000008810">
    <property type="component" value="Chromosome 3"/>
</dbReference>
<gene>
    <name evidence="2" type="ORF">BRADI_3g18023v3</name>
</gene>
<reference evidence="2 3" key="1">
    <citation type="journal article" date="2010" name="Nature">
        <title>Genome sequencing and analysis of the model grass Brachypodium distachyon.</title>
        <authorList>
            <consortium name="International Brachypodium Initiative"/>
        </authorList>
    </citation>
    <scope>NUCLEOTIDE SEQUENCE [LARGE SCALE GENOMIC DNA]</scope>
    <source>
        <strain evidence="2 3">Bd21</strain>
    </source>
</reference>
<evidence type="ECO:0000313" key="2">
    <source>
        <dbReference type="EMBL" id="PNT66883.1"/>
    </source>
</evidence>
<reference evidence="3" key="3">
    <citation type="submission" date="2018-08" db="UniProtKB">
        <authorList>
            <consortium name="EnsemblPlants"/>
        </authorList>
    </citation>
    <scope>IDENTIFICATION</scope>
    <source>
        <strain evidence="3">cv. Bd21</strain>
    </source>
</reference>
<feature type="compositionally biased region" description="Pro residues" evidence="1">
    <location>
        <begin position="61"/>
        <end position="72"/>
    </location>
</feature>
<accession>A0A2K2CXX4</accession>
<dbReference type="InParanoid" id="A0A2K2CXX4"/>
<feature type="region of interest" description="Disordered" evidence="1">
    <location>
        <begin position="1"/>
        <end position="82"/>
    </location>
</feature>
<dbReference type="ExpressionAtlas" id="A0A2K2CXX4">
    <property type="expression patterns" value="baseline"/>
</dbReference>
<keyword evidence="4" id="KW-1185">Reference proteome</keyword>
<reference evidence="2" key="2">
    <citation type="submission" date="2017-06" db="EMBL/GenBank/DDBJ databases">
        <title>WGS assembly of Brachypodium distachyon.</title>
        <authorList>
            <consortium name="The International Brachypodium Initiative"/>
            <person name="Lucas S."/>
            <person name="Harmon-Smith M."/>
            <person name="Lail K."/>
            <person name="Tice H."/>
            <person name="Grimwood J."/>
            <person name="Bruce D."/>
            <person name="Barry K."/>
            <person name="Shu S."/>
            <person name="Lindquist E."/>
            <person name="Wang M."/>
            <person name="Pitluck S."/>
            <person name="Vogel J.P."/>
            <person name="Garvin D.F."/>
            <person name="Mockler T.C."/>
            <person name="Schmutz J."/>
            <person name="Rokhsar D."/>
            <person name="Bevan M.W."/>
        </authorList>
    </citation>
    <scope>NUCLEOTIDE SEQUENCE</scope>
    <source>
        <strain evidence="2">Bd21</strain>
    </source>
</reference>
<feature type="compositionally biased region" description="Pro residues" evidence="1">
    <location>
        <begin position="42"/>
        <end position="52"/>
    </location>
</feature>
<evidence type="ECO:0000256" key="1">
    <source>
        <dbReference type="SAM" id="MobiDB-lite"/>
    </source>
</evidence>
<evidence type="ECO:0000313" key="3">
    <source>
        <dbReference type="EnsemblPlants" id="PNT66883"/>
    </source>
</evidence>
<organism evidence="2">
    <name type="scientific">Brachypodium distachyon</name>
    <name type="common">Purple false brome</name>
    <name type="synonym">Trachynia distachya</name>
    <dbReference type="NCBI Taxonomy" id="15368"/>
    <lineage>
        <taxon>Eukaryota</taxon>
        <taxon>Viridiplantae</taxon>
        <taxon>Streptophyta</taxon>
        <taxon>Embryophyta</taxon>
        <taxon>Tracheophyta</taxon>
        <taxon>Spermatophyta</taxon>
        <taxon>Magnoliopsida</taxon>
        <taxon>Liliopsida</taxon>
        <taxon>Poales</taxon>
        <taxon>Poaceae</taxon>
        <taxon>BOP clade</taxon>
        <taxon>Pooideae</taxon>
        <taxon>Stipodae</taxon>
        <taxon>Brachypodieae</taxon>
        <taxon>Brachypodium</taxon>
    </lineage>
</organism>
<dbReference type="Gramene" id="PNT66883">
    <property type="protein sequence ID" value="PNT66883"/>
    <property type="gene ID" value="BRADI_3g18023v3"/>
</dbReference>
<protein>
    <submittedName>
        <fullName evidence="2 3">Uncharacterized protein</fullName>
    </submittedName>
</protein>
<feature type="non-terminal residue" evidence="2">
    <location>
        <position position="1"/>
    </location>
</feature>
<feature type="compositionally biased region" description="Basic residues" evidence="1">
    <location>
        <begin position="27"/>
        <end position="39"/>
    </location>
</feature>
<dbReference type="AlphaFoldDB" id="A0A2K2CXX4"/>
<evidence type="ECO:0000313" key="4">
    <source>
        <dbReference type="Proteomes" id="UP000008810"/>
    </source>
</evidence>
<name>A0A2K2CXX4_BRADI</name>
<dbReference type="EnsemblPlants" id="PNT66883">
    <property type="protein sequence ID" value="PNT66883"/>
    <property type="gene ID" value="BRADI_3g18023v3"/>
</dbReference>
<sequence>TLNNSPLRLSHAISPLTPYRAAATPSHHPRLALLRRRRPCLPSSPPAPPPHRAGPASPVAPAGPAPSPSPDPPPRRPPRLNLCRRHSPLLHLARLSGVRLGGGSNGEQSSLPVWLMAAAAPPPTHPPSLETEDRSGERACDCCCRTCASTHSASARTRHSSALPVCPISSSQTTLLWSSEIGKGAQ</sequence>
<proteinExistence type="predicted"/>